<keyword evidence="1" id="KW-0862">Zinc</keyword>
<name>A0A1X6XM42_9MICO</name>
<dbReference type="InterPro" id="IPR003737">
    <property type="entry name" value="GlcNAc_PI_deacetylase-related"/>
</dbReference>
<dbReference type="PANTHER" id="PTHR12993">
    <property type="entry name" value="N-ACETYLGLUCOSAMINYL-PHOSPHATIDYLINOSITOL DE-N-ACETYLASE-RELATED"/>
    <property type="match status" value="1"/>
</dbReference>
<dbReference type="SUPFAM" id="SSF102588">
    <property type="entry name" value="LmbE-like"/>
    <property type="match status" value="1"/>
</dbReference>
<keyword evidence="3" id="KW-0472">Membrane</keyword>
<organism evidence="4 5">
    <name type="scientific">Brevibacterium yomogidense</name>
    <dbReference type="NCBI Taxonomy" id="946573"/>
    <lineage>
        <taxon>Bacteria</taxon>
        <taxon>Bacillati</taxon>
        <taxon>Actinomycetota</taxon>
        <taxon>Actinomycetes</taxon>
        <taxon>Micrococcales</taxon>
        <taxon>Brevibacteriaceae</taxon>
        <taxon>Brevibacterium</taxon>
    </lineage>
</organism>
<gene>
    <name evidence="4" type="ORF">FM105_12160</name>
</gene>
<protein>
    <submittedName>
        <fullName evidence="4">N-acetyl-1-D-myo-inosityl-2-amino-2-deoxy-alpha-D-glucopyranoside deacetylase MshB</fullName>
    </submittedName>
</protein>
<feature type="transmembrane region" description="Helical" evidence="3">
    <location>
        <begin position="492"/>
        <end position="510"/>
    </location>
</feature>
<evidence type="ECO:0000256" key="2">
    <source>
        <dbReference type="SAM" id="MobiDB-lite"/>
    </source>
</evidence>
<evidence type="ECO:0000313" key="5">
    <source>
        <dbReference type="Proteomes" id="UP000196581"/>
    </source>
</evidence>
<dbReference type="AlphaFoldDB" id="A0A1X6XM42"/>
<dbReference type="InterPro" id="IPR024078">
    <property type="entry name" value="LmbE-like_dom_sf"/>
</dbReference>
<feature type="region of interest" description="Disordered" evidence="2">
    <location>
        <begin position="362"/>
        <end position="386"/>
    </location>
</feature>
<evidence type="ECO:0000313" key="4">
    <source>
        <dbReference type="EMBL" id="SLN00069.1"/>
    </source>
</evidence>
<feature type="transmembrane region" description="Helical" evidence="3">
    <location>
        <begin position="388"/>
        <end position="413"/>
    </location>
</feature>
<dbReference type="EMBL" id="FWFF01000019">
    <property type="protein sequence ID" value="SLN00069.1"/>
    <property type="molecule type" value="Genomic_DNA"/>
</dbReference>
<proteinExistence type="predicted"/>
<feature type="transmembrane region" description="Helical" evidence="3">
    <location>
        <begin position="419"/>
        <end position="443"/>
    </location>
</feature>
<reference evidence="5" key="1">
    <citation type="submission" date="2017-02" db="EMBL/GenBank/DDBJ databases">
        <authorList>
            <person name="Dridi B."/>
        </authorList>
    </citation>
    <scope>NUCLEOTIDE SEQUENCE [LARGE SCALE GENOMIC DNA]</scope>
    <source>
        <strain evidence="5">B Co 03.10</strain>
    </source>
</reference>
<keyword evidence="3" id="KW-1133">Transmembrane helix</keyword>
<feature type="transmembrane region" description="Helical" evidence="3">
    <location>
        <begin position="450"/>
        <end position="472"/>
    </location>
</feature>
<sequence length="524" mass="53293">MEATVLFVHAHPDDESIATGGTLAHLVRAGARVVVLTATRGEGGEVIGEQLAHLAGDRQGLAAHREGELAAAMRAVGVTDHRFLGSTDPEARAGFPARRFEDSGMVWGEDGHAHAPATMPDAALCAADPDDVARRIAAVVVELDPHLVITYGADGGYGHPDHRRCHDASVKALRLGGEERSVRTRLLTLANPPEAVARTFDAQAPGFDLTGFAPAEAPSTIADDVPVAVAQDVEDDLGAKAMAMAAHATQVTVAGEFFALSNGIGQRIGTTEYFALSDFGRSADAPARALPDGTVEDVLLLAPERPAGHSGSGMAVGGPAGEDGGYGWGSAAAASGAAAAGVGTAAGAGTVAAAADAGSAGVGTASAGASGAPVQGERRRDRRRSADASWPATLGGCLHALIVGLVVGVLGSFQHLNAFVVTIAGAPVIVPWGLALALLLTILALWHVSALYRSTIVTVVLAAVVSALAFAFAQPQLWPGEDLIVTGSLRSLVWLFAPMVLAAVIVFLVPSRAAQKAEQKTSQS</sequence>
<evidence type="ECO:0000256" key="1">
    <source>
        <dbReference type="ARBA" id="ARBA00022833"/>
    </source>
</evidence>
<dbReference type="Gene3D" id="3.40.50.10320">
    <property type="entry name" value="LmbE-like"/>
    <property type="match status" value="1"/>
</dbReference>
<accession>A0A1X6XM42</accession>
<dbReference type="GO" id="GO:0016811">
    <property type="term" value="F:hydrolase activity, acting on carbon-nitrogen (but not peptide) bonds, in linear amides"/>
    <property type="evidence" value="ECO:0007669"/>
    <property type="project" value="TreeGrafter"/>
</dbReference>
<keyword evidence="5" id="KW-1185">Reference proteome</keyword>
<evidence type="ECO:0000256" key="3">
    <source>
        <dbReference type="SAM" id="Phobius"/>
    </source>
</evidence>
<keyword evidence="3" id="KW-0812">Transmembrane</keyword>
<dbReference type="GO" id="GO:0016137">
    <property type="term" value="P:glycoside metabolic process"/>
    <property type="evidence" value="ECO:0007669"/>
    <property type="project" value="UniProtKB-ARBA"/>
</dbReference>
<dbReference type="PANTHER" id="PTHR12993:SF26">
    <property type="entry name" value="1D-MYO-INOSITOL 2-ACETAMIDO-2-DEOXY-ALPHA-D-GLUCOPYRANOSIDE DEACETYLASE"/>
    <property type="match status" value="1"/>
</dbReference>
<dbReference type="Pfam" id="PF02585">
    <property type="entry name" value="PIG-L"/>
    <property type="match status" value="1"/>
</dbReference>
<dbReference type="Proteomes" id="UP000196581">
    <property type="component" value="Unassembled WGS sequence"/>
</dbReference>
<dbReference type="RefSeq" id="WP_087008566.1">
    <property type="nucleotide sequence ID" value="NZ_FWFF01000019.1"/>
</dbReference>
<feature type="compositionally biased region" description="Low complexity" evidence="2">
    <location>
        <begin position="362"/>
        <end position="372"/>
    </location>
</feature>